<comment type="caution">
    <text evidence="3">The sequence shown here is derived from an EMBL/GenBank/DDBJ whole genome shotgun (WGS) entry which is preliminary data.</text>
</comment>
<evidence type="ECO:0000259" key="2">
    <source>
        <dbReference type="Pfam" id="PF18475"/>
    </source>
</evidence>
<protein>
    <recommendedName>
        <fullName evidence="2">PIN-like domain-containing protein</fullName>
    </recommendedName>
</protein>
<accession>A0A4Q1RJH1</accession>
<dbReference type="AlphaFoldDB" id="A0A4Q1RJH1"/>
<evidence type="ECO:0000313" key="3">
    <source>
        <dbReference type="EMBL" id="RXS75839.1"/>
    </source>
</evidence>
<feature type="compositionally biased region" description="Basic residues" evidence="1">
    <location>
        <begin position="248"/>
        <end position="267"/>
    </location>
</feature>
<feature type="compositionally biased region" description="Basic residues" evidence="1">
    <location>
        <begin position="169"/>
        <end position="180"/>
    </location>
</feature>
<feature type="region of interest" description="Disordered" evidence="1">
    <location>
        <begin position="128"/>
        <end position="284"/>
    </location>
</feature>
<organism evidence="3 4">
    <name type="scientific">Blautia faecicola</name>
    <dbReference type="NCBI Taxonomy" id="2509240"/>
    <lineage>
        <taxon>Bacteria</taxon>
        <taxon>Bacillati</taxon>
        <taxon>Bacillota</taxon>
        <taxon>Clostridia</taxon>
        <taxon>Lachnospirales</taxon>
        <taxon>Lachnospiraceae</taxon>
        <taxon>Blautia</taxon>
    </lineage>
</organism>
<dbReference type="Proteomes" id="UP000290106">
    <property type="component" value="Unassembled WGS sequence"/>
</dbReference>
<reference evidence="3 4" key="1">
    <citation type="submission" date="2019-01" db="EMBL/GenBank/DDBJ databases">
        <title>Blautia sp. nov. KGMB01111 isolated human feces.</title>
        <authorList>
            <person name="Park J.-E."/>
            <person name="Kim J.-S."/>
            <person name="Park S.-H."/>
        </authorList>
    </citation>
    <scope>NUCLEOTIDE SEQUENCE [LARGE SCALE GENOMIC DNA]</scope>
    <source>
        <strain evidence="3 4">KGMB01111</strain>
    </source>
</reference>
<keyword evidence="4" id="KW-1185">Reference proteome</keyword>
<name>A0A4Q1RJH1_9FIRM</name>
<gene>
    <name evidence="3" type="ORF">ETP43_11900</name>
</gene>
<dbReference type="EMBL" id="SDKC01000001">
    <property type="protein sequence ID" value="RXS75839.1"/>
    <property type="molecule type" value="Genomic_DNA"/>
</dbReference>
<feature type="domain" description="PIN-like" evidence="2">
    <location>
        <begin position="10"/>
        <end position="114"/>
    </location>
</feature>
<evidence type="ECO:0000256" key="1">
    <source>
        <dbReference type="SAM" id="MobiDB-lite"/>
    </source>
</evidence>
<dbReference type="Pfam" id="PF18475">
    <property type="entry name" value="PIN7"/>
    <property type="match status" value="1"/>
</dbReference>
<proteinExistence type="predicted"/>
<dbReference type="InterPro" id="IPR041494">
    <property type="entry name" value="PIN7"/>
</dbReference>
<feature type="compositionally biased region" description="Basic and acidic residues" evidence="1">
    <location>
        <begin position="221"/>
        <end position="236"/>
    </location>
</feature>
<evidence type="ECO:0000313" key="4">
    <source>
        <dbReference type="Proteomes" id="UP000290106"/>
    </source>
</evidence>
<feature type="compositionally biased region" description="Basic and acidic residues" evidence="1">
    <location>
        <begin position="128"/>
        <end position="168"/>
    </location>
</feature>
<sequence length="284" mass="32766">MEKKIMAYYLVDYENVKADGMYGVDQLGKKDCVCIFYSENASTLTFGLHEKLNQTKGKIVLQKVEVGVKNALDFQLSTYLGYLISENEGKNETYYIVSEDKGLAILTGYWAERGENVKTASDIAAAKEDLEEEKSSKTEKKEKKEKPEKMEKAEKESGEEREKPDQQKKFHGKKQQKKGNAHPGQTTRLQVHTRKQETKSQNPAQQKPDVENTEIPVAEKVLTEEKQEQQVKEVAVRQENNGAEIRKPEHRKYRKYRNYRKYPQKNRKTQESSKVIRPILSAGE</sequence>